<comment type="caution">
    <text evidence="1">The sequence shown here is derived from an EMBL/GenBank/DDBJ whole genome shotgun (WGS) entry which is preliminary data.</text>
</comment>
<keyword evidence="2" id="KW-1185">Reference proteome</keyword>
<dbReference type="Proteomes" id="UP000249522">
    <property type="component" value="Unassembled WGS sequence"/>
</dbReference>
<dbReference type="RefSeq" id="WP_111146825.1">
    <property type="nucleotide sequence ID" value="NZ_QKRB01000044.1"/>
</dbReference>
<evidence type="ECO:0000313" key="2">
    <source>
        <dbReference type="Proteomes" id="UP000249522"/>
    </source>
</evidence>
<organism evidence="1 2">
    <name type="scientific">Paenibacillus sambharensis</name>
    <dbReference type="NCBI Taxonomy" id="1803190"/>
    <lineage>
        <taxon>Bacteria</taxon>
        <taxon>Bacillati</taxon>
        <taxon>Bacillota</taxon>
        <taxon>Bacilli</taxon>
        <taxon>Bacillales</taxon>
        <taxon>Paenibacillaceae</taxon>
        <taxon>Paenibacillus</taxon>
    </lineage>
</organism>
<dbReference type="EMBL" id="QKRB01000044">
    <property type="protein sequence ID" value="PZD95196.1"/>
    <property type="molecule type" value="Genomic_DNA"/>
</dbReference>
<evidence type="ECO:0000313" key="1">
    <source>
        <dbReference type="EMBL" id="PZD95196.1"/>
    </source>
</evidence>
<reference evidence="1 2" key="1">
    <citation type="submission" date="2018-06" db="EMBL/GenBank/DDBJ databases">
        <title>Paenibacillus imtechensis sp. nov.</title>
        <authorList>
            <person name="Pinnaka A.K."/>
            <person name="Singh H."/>
            <person name="Kaur M."/>
        </authorList>
    </citation>
    <scope>NUCLEOTIDE SEQUENCE [LARGE SCALE GENOMIC DNA]</scope>
    <source>
        <strain evidence="1 2">SMB1</strain>
    </source>
</reference>
<dbReference type="Gene3D" id="2.40.50.1020">
    <property type="entry name" value="LytTr DNA-binding domain"/>
    <property type="match status" value="1"/>
</dbReference>
<dbReference type="AlphaFoldDB" id="A0A2W1L7E7"/>
<sequence length="139" mass="16110">MPIIVYCVKMEPEKGRVICRNLDVLSDVFFMGLTPKPVKKGQKFEHPPGIPFFQTVDGMYLQINKIDTYYEHLRPHQFDLLTTSHLVNMNLVDRIILTPYGNEAYFIGGGDIKVPVSKYKTQEYKHLVVKRSFGPEWGF</sequence>
<name>A0A2W1L7E7_9BACL</name>
<protein>
    <recommendedName>
        <fullName evidence="3">LytTR family transcriptional regulator</fullName>
    </recommendedName>
</protein>
<accession>A0A2W1L7E7</accession>
<evidence type="ECO:0008006" key="3">
    <source>
        <dbReference type="Google" id="ProtNLM"/>
    </source>
</evidence>
<gene>
    <name evidence="1" type="ORF">DNH61_11595</name>
</gene>
<dbReference type="OrthoDB" id="2601549at2"/>
<proteinExistence type="predicted"/>